<dbReference type="InterPro" id="IPR016024">
    <property type="entry name" value="ARM-type_fold"/>
</dbReference>
<dbReference type="PANTHER" id="PTHR21704:SF18">
    <property type="entry name" value="NIPPED-B-LIKE PROTEIN"/>
    <property type="match status" value="1"/>
</dbReference>
<dbReference type="InterPro" id="IPR026003">
    <property type="entry name" value="Cohesin_HEAT"/>
</dbReference>
<dbReference type="CDD" id="cd23958">
    <property type="entry name" value="SCC2"/>
    <property type="match status" value="1"/>
</dbReference>
<evidence type="ECO:0000256" key="3">
    <source>
        <dbReference type="ARBA" id="ARBA00022737"/>
    </source>
</evidence>
<keyword evidence="5 6" id="KW-0131">Cell cycle</keyword>
<dbReference type="eggNOG" id="KOG1020">
    <property type="taxonomic scope" value="Eukaryota"/>
</dbReference>
<dbReference type="KEGG" id="erc:Ecym_4186"/>
<evidence type="ECO:0000256" key="4">
    <source>
        <dbReference type="ARBA" id="ARBA00023242"/>
    </source>
</evidence>
<name>G8JTA9_ERECY</name>
<organism evidence="8 9">
    <name type="scientific">Eremothecium cymbalariae (strain CBS 270.75 / DBVPG 7215 / KCTC 17166 / NRRL Y-17582)</name>
    <name type="common">Yeast</name>
    <dbReference type="NCBI Taxonomy" id="931890"/>
    <lineage>
        <taxon>Eukaryota</taxon>
        <taxon>Fungi</taxon>
        <taxon>Dikarya</taxon>
        <taxon>Ascomycota</taxon>
        <taxon>Saccharomycotina</taxon>
        <taxon>Saccharomycetes</taxon>
        <taxon>Saccharomycetales</taxon>
        <taxon>Saccharomycetaceae</taxon>
        <taxon>Eremothecium</taxon>
    </lineage>
</organism>
<dbReference type="Pfam" id="PF12830">
    <property type="entry name" value="Nipped-B_C"/>
    <property type="match status" value="1"/>
</dbReference>
<dbReference type="PANTHER" id="PTHR21704">
    <property type="entry name" value="NIPPED-B-LIKE PROTEIN DELANGIN SCC2-RELATED"/>
    <property type="match status" value="1"/>
</dbReference>
<dbReference type="HOGENOM" id="CLU_259053_0_0_1"/>
<evidence type="ECO:0000256" key="6">
    <source>
        <dbReference type="RuleBase" id="RU364107"/>
    </source>
</evidence>
<dbReference type="GO" id="GO:0043515">
    <property type="term" value="F:kinetochore binding"/>
    <property type="evidence" value="ECO:0007669"/>
    <property type="project" value="EnsemblFungi"/>
</dbReference>
<protein>
    <recommendedName>
        <fullName evidence="6">Sister chromatid cohesion protein</fullName>
    </recommendedName>
</protein>
<dbReference type="GO" id="GO:0070058">
    <property type="term" value="P:tRNA gene clustering"/>
    <property type="evidence" value="ECO:0007669"/>
    <property type="project" value="EnsemblFungi"/>
</dbReference>
<dbReference type="InterPro" id="IPR024986">
    <property type="entry name" value="Nipped-B_C"/>
</dbReference>
<dbReference type="GO" id="GO:0043565">
    <property type="term" value="F:sequence-specific DNA binding"/>
    <property type="evidence" value="ECO:0007669"/>
    <property type="project" value="EnsemblFungi"/>
</dbReference>
<dbReference type="GO" id="GO:1990414">
    <property type="term" value="P:replication-born double-strand break repair via sister chromatid exchange"/>
    <property type="evidence" value="ECO:0007669"/>
    <property type="project" value="EnsemblFungi"/>
</dbReference>
<dbReference type="RefSeq" id="XP_003646079.1">
    <property type="nucleotide sequence ID" value="XM_003646031.1"/>
</dbReference>
<dbReference type="OMA" id="FNSRHVL"/>
<keyword evidence="4 6" id="KW-0539">Nucleus</keyword>
<dbReference type="GeneID" id="11469392"/>
<dbReference type="SUPFAM" id="SSF48371">
    <property type="entry name" value="ARM repeat"/>
    <property type="match status" value="2"/>
</dbReference>
<dbReference type="GO" id="GO:0061775">
    <property type="term" value="F:cohesin loader activity"/>
    <property type="evidence" value="ECO:0007669"/>
    <property type="project" value="InterPro"/>
</dbReference>
<dbReference type="STRING" id="931890.G8JTA9"/>
<dbReference type="GO" id="GO:0070550">
    <property type="term" value="P:rDNA chromatin condensation"/>
    <property type="evidence" value="ECO:0007669"/>
    <property type="project" value="EnsemblFungi"/>
</dbReference>
<keyword evidence="9" id="KW-1185">Reference proteome</keyword>
<dbReference type="Proteomes" id="UP000006790">
    <property type="component" value="Chromosome 4"/>
</dbReference>
<dbReference type="OrthoDB" id="418242at2759"/>
<dbReference type="GO" id="GO:0000972">
    <property type="term" value="P:transcription-dependent tethering of RNA polymerase II gene DNA at nuclear periphery"/>
    <property type="evidence" value="ECO:0007669"/>
    <property type="project" value="EnsemblFungi"/>
</dbReference>
<dbReference type="GO" id="GO:0010468">
    <property type="term" value="P:regulation of gene expression"/>
    <property type="evidence" value="ECO:0007669"/>
    <property type="project" value="EnsemblFungi"/>
</dbReference>
<reference evidence="9" key="1">
    <citation type="journal article" date="2012" name="G3 (Bethesda)">
        <title>Pichia sorbitophila, an interspecies yeast hybrid reveals early steps of genome resolution following polyploidization.</title>
        <authorList>
            <person name="Leh Louis V."/>
            <person name="Despons L."/>
            <person name="Friedrich A."/>
            <person name="Martin T."/>
            <person name="Durrens P."/>
            <person name="Casaregola S."/>
            <person name="Neuveglise C."/>
            <person name="Fairhead C."/>
            <person name="Marck C."/>
            <person name="Cruz J.A."/>
            <person name="Straub M.L."/>
            <person name="Kugler V."/>
            <person name="Sacerdot C."/>
            <person name="Uzunov Z."/>
            <person name="Thierry A."/>
            <person name="Weiss S."/>
            <person name="Bleykasten C."/>
            <person name="De Montigny J."/>
            <person name="Jacques N."/>
            <person name="Jung P."/>
            <person name="Lemaire M."/>
            <person name="Mallet S."/>
            <person name="Morel G."/>
            <person name="Richard G.F."/>
            <person name="Sarkar A."/>
            <person name="Savel G."/>
            <person name="Schacherer J."/>
            <person name="Seret M.L."/>
            <person name="Talla E."/>
            <person name="Samson G."/>
            <person name="Jubin C."/>
            <person name="Poulain J."/>
            <person name="Vacherie B."/>
            <person name="Barbe V."/>
            <person name="Pelletier E."/>
            <person name="Sherman D.J."/>
            <person name="Westhof E."/>
            <person name="Weissenbach J."/>
            <person name="Baret P.V."/>
            <person name="Wincker P."/>
            <person name="Gaillardin C."/>
            <person name="Dujon B."/>
            <person name="Souciet J.L."/>
        </authorList>
    </citation>
    <scope>NUCLEOTIDE SEQUENCE [LARGE SCALE GENOMIC DNA]</scope>
    <source>
        <strain evidence="9">CBS 270.75 / DBVPG 7215 / KCTC 17166 / NRRL Y-17582</strain>
    </source>
</reference>
<accession>G8JTA9</accession>
<evidence type="ECO:0000259" key="7">
    <source>
        <dbReference type="Pfam" id="PF12830"/>
    </source>
</evidence>
<dbReference type="GO" id="GO:0005729">
    <property type="term" value="C:2-micrometer circle DNA"/>
    <property type="evidence" value="ECO:0007669"/>
    <property type="project" value="EnsemblFungi"/>
</dbReference>
<dbReference type="GO" id="GO:0007076">
    <property type="term" value="P:mitotic chromosome condensation"/>
    <property type="evidence" value="ECO:0007669"/>
    <property type="project" value="EnsemblFungi"/>
</dbReference>
<feature type="domain" description="Sister chromatid cohesion C-terminal" evidence="7">
    <location>
        <begin position="1192"/>
        <end position="1370"/>
    </location>
</feature>
<dbReference type="GO" id="GO:0071168">
    <property type="term" value="P:protein localization to chromatin"/>
    <property type="evidence" value="ECO:0007669"/>
    <property type="project" value="EnsemblFungi"/>
</dbReference>
<dbReference type="GO" id="GO:0034087">
    <property type="term" value="P:establishment of mitotic sister chromatid cohesion"/>
    <property type="evidence" value="ECO:0007669"/>
    <property type="project" value="EnsemblFungi"/>
</dbReference>
<dbReference type="GO" id="GO:0003682">
    <property type="term" value="F:chromatin binding"/>
    <property type="evidence" value="ECO:0007669"/>
    <property type="project" value="TreeGrafter"/>
</dbReference>
<dbReference type="InParanoid" id="G8JTA9"/>
<dbReference type="InterPro" id="IPR033031">
    <property type="entry name" value="Scc2/Nipped-B"/>
</dbReference>
<dbReference type="GO" id="GO:0000785">
    <property type="term" value="C:chromatin"/>
    <property type="evidence" value="ECO:0007669"/>
    <property type="project" value="EnsemblFungi"/>
</dbReference>
<dbReference type="Pfam" id="PF12765">
    <property type="entry name" value="Cohesin_HEAT"/>
    <property type="match status" value="1"/>
</dbReference>
<gene>
    <name evidence="8" type="ordered locus">Ecym_4186</name>
</gene>
<dbReference type="GO" id="GO:0140588">
    <property type="term" value="P:chromatin looping"/>
    <property type="evidence" value="ECO:0007669"/>
    <property type="project" value="InterPro"/>
</dbReference>
<dbReference type="GO" id="GO:0071169">
    <property type="term" value="P:establishment of protein localization to chromatin"/>
    <property type="evidence" value="ECO:0007669"/>
    <property type="project" value="EnsemblFungi"/>
</dbReference>
<evidence type="ECO:0000313" key="8">
    <source>
        <dbReference type="EMBL" id="AET39262.1"/>
    </source>
</evidence>
<evidence type="ECO:0000256" key="2">
    <source>
        <dbReference type="ARBA" id="ARBA00009252"/>
    </source>
</evidence>
<keyword evidence="3 6" id="KW-0677">Repeat</keyword>
<evidence type="ECO:0000256" key="1">
    <source>
        <dbReference type="ARBA" id="ARBA00004123"/>
    </source>
</evidence>
<evidence type="ECO:0000256" key="5">
    <source>
        <dbReference type="ARBA" id="ARBA00023306"/>
    </source>
</evidence>
<dbReference type="FunCoup" id="G8JTA9">
    <property type="interactions" value="255"/>
</dbReference>
<dbReference type="GO" id="GO:0005829">
    <property type="term" value="C:cytosol"/>
    <property type="evidence" value="ECO:0007669"/>
    <property type="project" value="EnsemblFungi"/>
</dbReference>
<dbReference type="EMBL" id="CP002500">
    <property type="protein sequence ID" value="AET39262.1"/>
    <property type="molecule type" value="Genomic_DNA"/>
</dbReference>
<dbReference type="GO" id="GO:0090694">
    <property type="term" value="C:Scc2-Scc4 cohesin loading complex"/>
    <property type="evidence" value="ECO:0007669"/>
    <property type="project" value="TreeGrafter"/>
</dbReference>
<comment type="subcellular location">
    <subcellularLocation>
        <location evidence="1 6">Nucleus</location>
    </subcellularLocation>
</comment>
<proteinExistence type="inferred from homology"/>
<comment type="similarity">
    <text evidence="2 6">Belongs to the SCC2/Nipped-B family.</text>
</comment>
<sequence>MSSFPGEDTEIPKRVAEALAHQPLNHLVPKNELSKLISDPISLSLQLEAADAFEPIPAELLDDSHPISVGSNKSNDLKTLKFKRPRGCNLNKLSEGVNQGSTSDDLSNLAETCLSITAMVESEAVIESPMSNAIKRNHDVFSDKIEMVEMVKKEKLLNSNSSISLNQVSLGTQYLKELMVLMEYVGTDEASAQLGDLEYWIPLDSGNAFMLSKQCLGKLHVVFRNILTTPSVWATLNISFIQRIMDVCINNISIAKEKIEIKDELFDYQSFAFESSIIVFLIFLLDQNDMRLYLEQYMVVPIEFLISVIENLHDEFEIGSKNVENTLSSLHSTLSLFPIYISKRPTLDESFVTKLVYMFSELIMANWSHNSNTVLVQNQIENVKTVSIQSIEMIFEKFPEQRMFVIDELLSHLDNLPTTRSQKRMKNIAKSIYITHFTFTLLSVLQVWNNYDYCSKLDNLDKEQLKDVITHYNGTKLDLDIAIDYIIETILKKTFSNISKYRIVLDHFVCDLTSIVMLPNWPISDVILAPLLKKLFLVFNPQSQNSINVESLALHEIGCIGSKILDIRQSAKPEEDNNLIKIFNYPEHINTLIDAFERCILYCKSTKKPLNSIKFLWSKQVTALVKLMEFDKDSELWNSKLNDKLCSIIKEIHSNPVKMENVNTTDLDSMYACTLFTSDLVNAYEPYLNLVLSLLDRQKVKLRSGAIRCLALLISKDKNMLSTPIVKETIQCRLQDSSPLVKDAILELIELGSDYTQFYEHINVNYSDDSVLVRKHVLKMNLKIYDDTDDLTIKAYVANRVLRRIEDEEDVIIDIARSELLKRWLLSIHDSERNPNIYTPKCEESIKVISQVVSSSEKSRELFEQFLVFYILNKHLHIHEEYNKIIESLQILTDHIIEMAIEQQSDENNNVTDSTEGRSIMKLLSIISCCDEPFVTKEQIASLYPYLHADNKSDFQLNILRVYRSSFEKLSNFKPRFLYDLETTILSRLPKMNVKELDEAIPLAWSLTVHRKDDTRICKACASCLGQLTPYINSVTKDPSSVMPDGKLQRLLYLATGFARFCSFENTEEKFPNLKSKERVFEYVTKCLLMFTKEGINHVIRRIATKNLVKIASKYPKLFNSRHVLTVLDVEFEKGPLDIQLVVLESLYDFFLAEEKRSIKLAGVNGTVSSNEELRKMVLLTNKMESLNDGICSALVSRYLEKILDICLITDLSNALVAIRFLKLILRYGYTNPSLCIPTVIALMASPNTYMRNLAYEMLMELFQGYESMVFNGLGQGIKLGSEYAIKSRPLQYYEDSGFLRRIQELMSTNKKNKSKFLKSVKRVFLNLLSSRNALGQIFGSNVTFLVHNLSIIYYDNQYEVYEMIKSIDILSDNLKDIISDRIPEFQNSSENTSELSSLIVAKLAIKEFRRFLFEKYHLSETKLLSIGTSDEDDLKNKIVPVLNGTSETLQKDSIFLGYESPFNTKEFCENYINAISSDDV</sequence>
<evidence type="ECO:0000313" key="9">
    <source>
        <dbReference type="Proteomes" id="UP000006790"/>
    </source>
</evidence>